<organism evidence="2 3">
    <name type="scientific">Vibrio tapetis subsp. tapetis</name>
    <dbReference type="NCBI Taxonomy" id="1671868"/>
    <lineage>
        <taxon>Bacteria</taxon>
        <taxon>Pseudomonadati</taxon>
        <taxon>Pseudomonadota</taxon>
        <taxon>Gammaproteobacteria</taxon>
        <taxon>Vibrionales</taxon>
        <taxon>Vibrionaceae</taxon>
        <taxon>Vibrio</taxon>
    </lineage>
</organism>
<dbReference type="Gene3D" id="3.30.70.1320">
    <property type="entry name" value="Multidrug efflux transporter AcrB pore domain like"/>
    <property type="match status" value="1"/>
</dbReference>
<dbReference type="RefSeq" id="WP_102524438.1">
    <property type="nucleotide sequence ID" value="NZ_LT960612.1"/>
</dbReference>
<dbReference type="PANTHER" id="PTHR32063:SF33">
    <property type="entry name" value="RND SUPERFAMILY EFFLUX PUMP PERMEASE COMPONENT"/>
    <property type="match status" value="1"/>
</dbReference>
<dbReference type="EMBL" id="LT960612">
    <property type="protein sequence ID" value="SON52113.1"/>
    <property type="molecule type" value="Genomic_DNA"/>
</dbReference>
<feature type="transmembrane region" description="Helical" evidence="1">
    <location>
        <begin position="881"/>
        <end position="901"/>
    </location>
</feature>
<dbReference type="GO" id="GO:0042910">
    <property type="term" value="F:xenobiotic transmembrane transporter activity"/>
    <property type="evidence" value="ECO:0007669"/>
    <property type="project" value="TreeGrafter"/>
</dbReference>
<dbReference type="Gene3D" id="3.30.2090.10">
    <property type="entry name" value="Multidrug efflux transporter AcrB TolC docking domain, DN and DC subdomains"/>
    <property type="match status" value="2"/>
</dbReference>
<feature type="transmembrane region" description="Helical" evidence="1">
    <location>
        <begin position="858"/>
        <end position="874"/>
    </location>
</feature>
<feature type="transmembrane region" description="Helical" evidence="1">
    <location>
        <begin position="355"/>
        <end position="375"/>
    </location>
</feature>
<dbReference type="InterPro" id="IPR027463">
    <property type="entry name" value="AcrB_DN_DC_subdom"/>
</dbReference>
<accession>A0A2N8ZJL3</accession>
<evidence type="ECO:0000313" key="3">
    <source>
        <dbReference type="Proteomes" id="UP000235828"/>
    </source>
</evidence>
<feature type="transmembrane region" description="Helical" evidence="1">
    <location>
        <begin position="12"/>
        <end position="33"/>
    </location>
</feature>
<proteinExistence type="predicted"/>
<name>A0A2N8ZJL3_9VIBR</name>
<feature type="transmembrane region" description="Helical" evidence="1">
    <location>
        <begin position="454"/>
        <end position="471"/>
    </location>
</feature>
<protein>
    <submittedName>
        <fullName evidence="2">AcrB/AcrD/AcrF family protein</fullName>
    </submittedName>
</protein>
<dbReference type="SUPFAM" id="SSF82714">
    <property type="entry name" value="Multidrug efflux transporter AcrB TolC docking domain, DN and DC subdomains"/>
    <property type="match status" value="2"/>
</dbReference>
<dbReference type="KEGG" id="vta:B0502"/>
<feature type="transmembrane region" description="Helical" evidence="1">
    <location>
        <begin position="523"/>
        <end position="540"/>
    </location>
</feature>
<dbReference type="GO" id="GO:0005886">
    <property type="term" value="C:plasma membrane"/>
    <property type="evidence" value="ECO:0007669"/>
    <property type="project" value="TreeGrafter"/>
</dbReference>
<dbReference type="Gene3D" id="1.20.1640.10">
    <property type="entry name" value="Multidrug efflux transporter AcrB transmembrane domain"/>
    <property type="match status" value="2"/>
</dbReference>
<dbReference type="Proteomes" id="UP000235828">
    <property type="component" value="Chromosome B"/>
</dbReference>
<reference evidence="2 3" key="1">
    <citation type="submission" date="2017-10" db="EMBL/GenBank/DDBJ databases">
        <authorList>
            <person name="Banno H."/>
            <person name="Chua N.-H."/>
        </authorList>
    </citation>
    <scope>NUCLEOTIDE SEQUENCE [LARGE SCALE GENOMIC DNA]</scope>
    <source>
        <strain evidence="2">Vibrio tapetis CECT4600</strain>
    </source>
</reference>
<dbReference type="Gene3D" id="3.30.70.1440">
    <property type="entry name" value="Multidrug efflux transporter AcrB pore domain"/>
    <property type="match status" value="1"/>
</dbReference>
<feature type="transmembrane region" description="Helical" evidence="1">
    <location>
        <begin position="907"/>
        <end position="928"/>
    </location>
</feature>
<gene>
    <name evidence="2" type="ORF">VTAP4600_B0502</name>
</gene>
<feature type="transmembrane region" description="Helical" evidence="1">
    <location>
        <begin position="491"/>
        <end position="511"/>
    </location>
</feature>
<dbReference type="PRINTS" id="PR00702">
    <property type="entry name" value="ACRIFLAVINRP"/>
</dbReference>
<dbReference type="InterPro" id="IPR001036">
    <property type="entry name" value="Acrflvin-R"/>
</dbReference>
<keyword evidence="1" id="KW-1133">Transmembrane helix</keyword>
<feature type="transmembrane region" description="Helical" evidence="1">
    <location>
        <begin position="382"/>
        <end position="405"/>
    </location>
</feature>
<dbReference type="Gene3D" id="3.30.70.1430">
    <property type="entry name" value="Multidrug efflux transporter AcrB pore domain"/>
    <property type="match status" value="2"/>
</dbReference>
<feature type="transmembrane region" description="Helical" evidence="1">
    <location>
        <begin position="425"/>
        <end position="447"/>
    </location>
</feature>
<keyword evidence="1" id="KW-0812">Transmembrane</keyword>
<dbReference type="Pfam" id="PF00873">
    <property type="entry name" value="ACR_tran"/>
    <property type="match status" value="1"/>
</dbReference>
<feature type="transmembrane region" description="Helical" evidence="1">
    <location>
        <begin position="955"/>
        <end position="972"/>
    </location>
</feature>
<keyword evidence="3" id="KW-1185">Reference proteome</keyword>
<dbReference type="PANTHER" id="PTHR32063">
    <property type="match status" value="1"/>
</dbReference>
<evidence type="ECO:0000256" key="1">
    <source>
        <dbReference type="SAM" id="Phobius"/>
    </source>
</evidence>
<evidence type="ECO:0000313" key="2">
    <source>
        <dbReference type="EMBL" id="SON52113.1"/>
    </source>
</evidence>
<keyword evidence="1" id="KW-0472">Membrane</keyword>
<sequence>MSWLTKWFIDNPVGANLLMIAILAAGVLSVGSLRVESFPQVAPSSLVIQVAYPGATAKQIDQSITQRVEESISGVAGIKQVVSSSSDGLASIRVKKTSATNLDRLIEDIRNQVSAIANFPVKAERPQVVREEFTNLAAFVIISGQRSDEELQPIARQVSLALKKHPKIAKVSNWGARQPLLIIEPDITKLEGLGFNLEQLAQKIEQRSLEGTSGLLKGSQGRITIRGDGFADNILKLKALEIVSTKGGSIHLGDIATISRSYESNESIVRNNGETAIALLVSTGQQDNLLQVSEAITETLAEQQSRLPADIQLSVMADMAPYISDQLNRLGENAWQGLIIVLILLGIFLEVRLAFWVALGIPISLFGTLAAMNVFNFSINDITLFGFILVLGILVDDAVVVGESIHGERTKGHTPKKAAWLGVKSVSVATVFGVLTTIAAFSPMLWINNEFAKVLAGFSAVVIMALSFSLIESKFILPSHLASSTGKTWGWFASIQSWFQSGLTWFIETLYTPVVRHAIRNKIATLLSFVAFIVLAYGLWAKGMIGSAIFPEIPGRYITAKIDLEDGAPLPLQAKALLQSEQAALSVNTAIQKEYQLNQPPLTNLLSWSDGYGQIEISAELTTEALSRLPANALVAQWRELTAEVEGAYSVRFSSAESPAGGSALTISSSDRELAILVTESLSDELASFPGVDDLYHDGKDGQPQIRLTLNQFGRQLGITKGQLANLAGDTFGQREIHRILEQGQETKLIVRLPEKQKRTPEQLMNTPVFVAEGKTVLLGDVADIQFTRQPDVIYRRDREQVINLSWSQNRTEQSPEATLQQLEPVLAQLKVQYPNVTIKPAGEFEEIGEVQNGFKQAMLFTVLLIYILLAVPLKSYWQPLIIMAVIPFGFAGAIFGHGLMGLPVSLLSLFGMMAMTGIVINDSLVLITRFNDFYRSGIPLEEALIRSATSRFRAIFLTTVTTVCGLLPLLSESAEQAQYLKPAVVSLVFGELFATTITLILIPVLLGSTSKKQHQEQSAEKSLA</sequence>
<dbReference type="OrthoDB" id="5287122at2"/>
<dbReference type="SUPFAM" id="SSF82866">
    <property type="entry name" value="Multidrug efflux transporter AcrB transmembrane domain"/>
    <property type="match status" value="2"/>
</dbReference>
<feature type="transmembrane region" description="Helical" evidence="1">
    <location>
        <begin position="984"/>
        <end position="1007"/>
    </location>
</feature>
<dbReference type="AlphaFoldDB" id="A0A2N8ZJL3"/>
<dbReference type="SUPFAM" id="SSF82693">
    <property type="entry name" value="Multidrug efflux transporter AcrB pore domain, PN1, PN2, PC1 and PC2 subdomains"/>
    <property type="match status" value="2"/>
</dbReference>